<dbReference type="Proteomes" id="UP001168821">
    <property type="component" value="Unassembled WGS sequence"/>
</dbReference>
<sequence length="91" mass="10339">MEYSYRKGKKEESRVSCLKYPSFRHVPGTVKSTTCVNFSQVLLRVFFGRITCKHLAKCIGASSYTRISLIRSQEASYCPADYCTETVNPDV</sequence>
<proteinExistence type="predicted"/>
<dbReference type="EMBL" id="JALNTZ010000009">
    <property type="protein sequence ID" value="KAJ3640921.1"/>
    <property type="molecule type" value="Genomic_DNA"/>
</dbReference>
<name>A0AA38HNF0_9CUCU</name>
<keyword evidence="2" id="KW-1185">Reference proteome</keyword>
<evidence type="ECO:0000313" key="2">
    <source>
        <dbReference type="Proteomes" id="UP001168821"/>
    </source>
</evidence>
<dbReference type="AlphaFoldDB" id="A0AA38HNF0"/>
<protein>
    <submittedName>
        <fullName evidence="1">Uncharacterized protein</fullName>
    </submittedName>
</protein>
<reference evidence="1" key="1">
    <citation type="journal article" date="2023" name="G3 (Bethesda)">
        <title>Whole genome assemblies of Zophobas morio and Tenebrio molitor.</title>
        <authorList>
            <person name="Kaur S."/>
            <person name="Stinson S.A."/>
            <person name="diCenzo G.C."/>
        </authorList>
    </citation>
    <scope>NUCLEOTIDE SEQUENCE</scope>
    <source>
        <strain evidence="1">QUZm001</strain>
    </source>
</reference>
<comment type="caution">
    <text evidence="1">The sequence shown here is derived from an EMBL/GenBank/DDBJ whole genome shotgun (WGS) entry which is preliminary data.</text>
</comment>
<evidence type="ECO:0000313" key="1">
    <source>
        <dbReference type="EMBL" id="KAJ3640921.1"/>
    </source>
</evidence>
<organism evidence="1 2">
    <name type="scientific">Zophobas morio</name>
    <dbReference type="NCBI Taxonomy" id="2755281"/>
    <lineage>
        <taxon>Eukaryota</taxon>
        <taxon>Metazoa</taxon>
        <taxon>Ecdysozoa</taxon>
        <taxon>Arthropoda</taxon>
        <taxon>Hexapoda</taxon>
        <taxon>Insecta</taxon>
        <taxon>Pterygota</taxon>
        <taxon>Neoptera</taxon>
        <taxon>Endopterygota</taxon>
        <taxon>Coleoptera</taxon>
        <taxon>Polyphaga</taxon>
        <taxon>Cucujiformia</taxon>
        <taxon>Tenebrionidae</taxon>
        <taxon>Zophobas</taxon>
    </lineage>
</organism>
<gene>
    <name evidence="1" type="ORF">Zmor_027454</name>
</gene>
<accession>A0AA38HNF0</accession>